<dbReference type="InterPro" id="IPR045155">
    <property type="entry name" value="Beta-lactam_cat"/>
</dbReference>
<comment type="caution">
    <text evidence="2">The sequence shown here is derived from an EMBL/GenBank/DDBJ whole genome shotgun (WGS) entry which is preliminary data.</text>
</comment>
<dbReference type="GO" id="GO:0016787">
    <property type="term" value="F:hydrolase activity"/>
    <property type="evidence" value="ECO:0007669"/>
    <property type="project" value="UniProtKB-KW"/>
</dbReference>
<dbReference type="Pfam" id="PF13354">
    <property type="entry name" value="Beta-lactamase2"/>
    <property type="match status" value="1"/>
</dbReference>
<reference evidence="2 3" key="1">
    <citation type="submission" date="2020-08" db="EMBL/GenBank/DDBJ databases">
        <title>Hymenobacter sp.</title>
        <authorList>
            <person name="Kim M.K."/>
        </authorList>
    </citation>
    <scope>NUCLEOTIDE SEQUENCE [LARGE SCALE GENOMIC DNA]</scope>
    <source>
        <strain evidence="2 3">BT507</strain>
    </source>
</reference>
<keyword evidence="3" id="KW-1185">Reference proteome</keyword>
<dbReference type="Proteomes" id="UP000622017">
    <property type="component" value="Unassembled WGS sequence"/>
</dbReference>
<evidence type="ECO:0000259" key="1">
    <source>
        <dbReference type="Pfam" id="PF13354"/>
    </source>
</evidence>
<keyword evidence="2" id="KW-0378">Hydrolase</keyword>
<feature type="domain" description="Beta-lactamase class A catalytic" evidence="1">
    <location>
        <begin position="92"/>
        <end position="300"/>
    </location>
</feature>
<protein>
    <submittedName>
        <fullName evidence="2">Serine hydrolase</fullName>
    </submittedName>
</protein>
<gene>
    <name evidence="2" type="ORF">H8B15_19665</name>
</gene>
<organism evidence="2 3">
    <name type="scientific">Hymenobacter citatus</name>
    <dbReference type="NCBI Taxonomy" id="2763506"/>
    <lineage>
        <taxon>Bacteria</taxon>
        <taxon>Pseudomonadati</taxon>
        <taxon>Bacteroidota</taxon>
        <taxon>Cytophagia</taxon>
        <taxon>Cytophagales</taxon>
        <taxon>Hymenobacteraceae</taxon>
        <taxon>Hymenobacter</taxon>
    </lineage>
</organism>
<dbReference type="SUPFAM" id="SSF56601">
    <property type="entry name" value="beta-lactamase/transpeptidase-like"/>
    <property type="match status" value="1"/>
</dbReference>
<evidence type="ECO:0000313" key="3">
    <source>
        <dbReference type="Proteomes" id="UP000622017"/>
    </source>
</evidence>
<name>A0ABR7MR01_9BACT</name>
<dbReference type="EMBL" id="JACSCY010000023">
    <property type="protein sequence ID" value="MBC6613150.1"/>
    <property type="molecule type" value="Genomic_DNA"/>
</dbReference>
<evidence type="ECO:0000313" key="2">
    <source>
        <dbReference type="EMBL" id="MBC6613150.1"/>
    </source>
</evidence>
<accession>A0ABR7MR01</accession>
<dbReference type="InterPro" id="IPR012338">
    <property type="entry name" value="Beta-lactam/transpept-like"/>
</dbReference>
<proteinExistence type="predicted"/>
<dbReference type="RefSeq" id="WP_187321364.1">
    <property type="nucleotide sequence ID" value="NZ_JACSCY010000023.1"/>
</dbReference>
<dbReference type="Gene3D" id="3.40.710.10">
    <property type="entry name" value="DD-peptidase/beta-lactamase superfamily"/>
    <property type="match status" value="1"/>
</dbReference>
<sequence>MNIFNSIASGSSCICLLMVMLIVNGSEGRVGAIPIQRAPPSAYSSPVDSPLLDSLLHTNPLLQPVLQRASTYEVQILYTQIDRDSQNNPHFTQHTFHLDDKRYFNPASLVKLPTVALALEKINRIHQPGLTRNSPMATGVAYRCQTAAPYYPSADSDQVNTIGNYTKRMLLVSDNNAYNRLYEFVGQQQLNERLQQLGYPAARITRRFAPCDTAANRHTNPIDFYDAATGQVIYQQPAAVNPRSYSPPLGHISKGRAYQSGGRLIKSPYDFTTANYLSLQDATTILKTILFPEAVPATQRFRLTANDYAFLRHYLYSTPHSSHYKPYAASRFFDSYKKYLFYGRQASIPSQPNLRIYNVVGMSHGYLSDVAYFIDTTQQTEFMLSAVLYVNKNGILNDGTYEYASIGLPFLQQLGQSIYSYDMQRPRLFKPVFTNFSEGD</sequence>